<evidence type="ECO:0000313" key="1">
    <source>
        <dbReference type="EMBL" id="KAK3062910.1"/>
    </source>
</evidence>
<evidence type="ECO:0000313" key="2">
    <source>
        <dbReference type="Proteomes" id="UP001186974"/>
    </source>
</evidence>
<proteinExistence type="predicted"/>
<gene>
    <name evidence="1" type="ORF">LTS18_003116</name>
</gene>
<organism evidence="1 2">
    <name type="scientific">Coniosporium uncinatum</name>
    <dbReference type="NCBI Taxonomy" id="93489"/>
    <lineage>
        <taxon>Eukaryota</taxon>
        <taxon>Fungi</taxon>
        <taxon>Dikarya</taxon>
        <taxon>Ascomycota</taxon>
        <taxon>Pezizomycotina</taxon>
        <taxon>Dothideomycetes</taxon>
        <taxon>Dothideomycetes incertae sedis</taxon>
        <taxon>Coniosporium</taxon>
    </lineage>
</organism>
<protein>
    <submittedName>
        <fullName evidence="1">Uncharacterized protein</fullName>
    </submittedName>
</protein>
<dbReference type="Proteomes" id="UP001186974">
    <property type="component" value="Unassembled WGS sequence"/>
</dbReference>
<dbReference type="EMBL" id="JAWDJW010007074">
    <property type="protein sequence ID" value="KAK3062910.1"/>
    <property type="molecule type" value="Genomic_DNA"/>
</dbReference>
<reference evidence="1" key="1">
    <citation type="submission" date="2024-09" db="EMBL/GenBank/DDBJ databases">
        <title>Black Yeasts Isolated from many extreme environments.</title>
        <authorList>
            <person name="Coleine C."/>
            <person name="Stajich J.E."/>
            <person name="Selbmann L."/>
        </authorList>
    </citation>
    <scope>NUCLEOTIDE SEQUENCE</scope>
    <source>
        <strain evidence="1">CCFEE 5737</strain>
    </source>
</reference>
<comment type="caution">
    <text evidence="1">The sequence shown here is derived from an EMBL/GenBank/DDBJ whole genome shotgun (WGS) entry which is preliminary data.</text>
</comment>
<accession>A0ACC3D7D4</accession>
<keyword evidence="2" id="KW-1185">Reference proteome</keyword>
<sequence>MAEQWKLLMKQDLEEVKGEHEAKMAKEVEEFKKPSSYDRAMNREKDMAILQEHEDFLPSEHYIGIRHDDRAAKLNGHNEAFIERVKELNTKQLLDIEPASSTANLSTERLEKLAQDGKKKRQSKMRADREASNLSVTSWDLKQTTAEDTPNVLDEDVLRHLEAARENEAWNEAAMRLEQLGGGGGLGSPHSAQSQVTLPERGLLGPLWQGPGCTRGVNCPYSHQNPTGISPSVIESVKRQRAEIDFRLNNSENKLLKRKPGQWPGSAKYCIAGKAWYPQKGDVLLEDVARCP</sequence>
<name>A0ACC3D7D4_9PEZI</name>